<evidence type="ECO:0000259" key="2">
    <source>
        <dbReference type="Pfam" id="PF01814"/>
    </source>
</evidence>
<evidence type="ECO:0000313" key="3">
    <source>
        <dbReference type="EMBL" id="RZC78393.1"/>
    </source>
</evidence>
<dbReference type="PANTHER" id="PTHR35739">
    <property type="entry name" value="OS01G0861700 PROTEIN"/>
    <property type="match status" value="1"/>
</dbReference>
<dbReference type="Gene3D" id="1.20.120.520">
    <property type="entry name" value="nmb1532 protein domain like"/>
    <property type="match status" value="1"/>
</dbReference>
<protein>
    <recommendedName>
        <fullName evidence="2">Hemerythrin-like domain-containing protein</fullName>
    </recommendedName>
</protein>
<dbReference type="Proteomes" id="UP000316621">
    <property type="component" value="Chromosome 9"/>
</dbReference>
<dbReference type="EMBL" id="CM010723">
    <property type="protein sequence ID" value="RZC78393.1"/>
    <property type="molecule type" value="Genomic_DNA"/>
</dbReference>
<dbReference type="OMA" id="IWLHHRS"/>
<gene>
    <name evidence="3" type="ORF">C5167_002600</name>
</gene>
<feature type="region of interest" description="Disordered" evidence="1">
    <location>
        <begin position="392"/>
        <end position="436"/>
    </location>
</feature>
<dbReference type="STRING" id="3469.A0A4Y7KYI6"/>
<accession>A0A4Y7KYI6</accession>
<name>A0A4Y7KYI6_PAPSO</name>
<sequence length="436" mass="49059">MWSVKNSYKNRFESSFYSPQSLSLFLSPKGKAKGFFDSTSPENSQNLRIRMGNCVPKPNKSLSEIAPSDFITDTTVRLYGSASSTLISFLRIALQYKSVAVKFVPSENYGLGNSNPILQYGTDTVTGSPETLFRYIEGKFPKPKLFDEFEEDGIEFDGNQGGIAVVVKIQHKCMLYYIENLVKWVEDLNVRGGGNGGRAVVDVSMGSPVMEVRKFGRSYSQLLELMLEHAQMEERILFPVFEKADRGLSKAANEEHARDFPIMNGIKETIKSIGVLDPGNPVYQEQLISLSSKLKTLQEHCEEHFEEEESQLLPLLEATEISGEQQDQMVEQCLEVMEGTHSHLFHFLISGLLPREAILYLSLITKCTTASNAERVNSMLRTLMTRIDSTVCPSSNRKPSQHLLAKYRGTPTTPSIEDGQMEKSDSYKQHDDVYRV</sequence>
<feature type="domain" description="Hemerythrin-like" evidence="2">
    <location>
        <begin position="212"/>
        <end position="316"/>
    </location>
</feature>
<dbReference type="Gramene" id="RZC78393">
    <property type="protein sequence ID" value="RZC78393"/>
    <property type="gene ID" value="C5167_002600"/>
</dbReference>
<organism evidence="3 4">
    <name type="scientific">Papaver somniferum</name>
    <name type="common">Opium poppy</name>
    <dbReference type="NCBI Taxonomy" id="3469"/>
    <lineage>
        <taxon>Eukaryota</taxon>
        <taxon>Viridiplantae</taxon>
        <taxon>Streptophyta</taxon>
        <taxon>Embryophyta</taxon>
        <taxon>Tracheophyta</taxon>
        <taxon>Spermatophyta</taxon>
        <taxon>Magnoliopsida</taxon>
        <taxon>Ranunculales</taxon>
        <taxon>Papaveraceae</taxon>
        <taxon>Papaveroideae</taxon>
        <taxon>Papaver</taxon>
    </lineage>
</organism>
<dbReference type="Pfam" id="PF01814">
    <property type="entry name" value="Hemerythrin"/>
    <property type="match status" value="1"/>
</dbReference>
<dbReference type="PANTHER" id="PTHR35739:SF1">
    <property type="entry name" value="OS01G0861700 PROTEIN"/>
    <property type="match status" value="1"/>
</dbReference>
<keyword evidence="4" id="KW-1185">Reference proteome</keyword>
<reference evidence="3 4" key="1">
    <citation type="journal article" date="2018" name="Science">
        <title>The opium poppy genome and morphinan production.</title>
        <authorList>
            <person name="Guo L."/>
            <person name="Winzer T."/>
            <person name="Yang X."/>
            <person name="Li Y."/>
            <person name="Ning Z."/>
            <person name="He Z."/>
            <person name="Teodor R."/>
            <person name="Lu Y."/>
            <person name="Bowser T.A."/>
            <person name="Graham I.A."/>
            <person name="Ye K."/>
        </authorList>
    </citation>
    <scope>NUCLEOTIDE SEQUENCE [LARGE SCALE GENOMIC DNA]</scope>
    <source>
        <strain evidence="4">cv. HN1</strain>
        <tissue evidence="3">Leaves</tissue>
    </source>
</reference>
<feature type="compositionally biased region" description="Basic and acidic residues" evidence="1">
    <location>
        <begin position="420"/>
        <end position="436"/>
    </location>
</feature>
<dbReference type="InterPro" id="IPR012312">
    <property type="entry name" value="Hemerythrin-like"/>
</dbReference>
<proteinExistence type="predicted"/>
<dbReference type="AlphaFoldDB" id="A0A4Y7KYI6"/>
<evidence type="ECO:0000256" key="1">
    <source>
        <dbReference type="SAM" id="MobiDB-lite"/>
    </source>
</evidence>
<evidence type="ECO:0000313" key="4">
    <source>
        <dbReference type="Proteomes" id="UP000316621"/>
    </source>
</evidence>